<sequence length="423" mass="49097">MPTIETLFLLVLSILAMESADSIRSLYRHFLAGITEKSLNAFYYVCSYAKADYSKFMNTTAGIALKLIPEKLRLQPVFLCIDDTMVSKFGKKFEDVSKLFDHAAHNGSNYLNGHCFVSVMLCVPVWNKSKIHYLSVPLGYRMWQKKESKLELAASMIRQVMPQFRDRKNVIILCDSWYVKKNLVSIVDEYENLDLIGNARSDSAIYDLPPQRTGKRGRPALHGKKLSIHDDFILSTEKIGDYYIAARSVLTNIFGSRKVMAYVTSPEKESTSRRLFFSTIFPEQLEIFCAWQEKPPLNQTGSDRMQFLPLLLYVFRWNIEVSYYEQKTFWSLCSYMVRSRKGIEMLVNLINITYCAMKLLPYQDEAFSKYQTESVQEFRFALSGQIRQQVFYAIFVKNIENSIKSKTIMNALKQLIRQQGYHL</sequence>
<organism evidence="7 8">
    <name type="scientific">Eubacterium plexicaudatum ASF492</name>
    <dbReference type="NCBI Taxonomy" id="1235802"/>
    <lineage>
        <taxon>Bacteria</taxon>
        <taxon>Bacillati</taxon>
        <taxon>Bacillota</taxon>
        <taxon>Clostridia</taxon>
        <taxon>Eubacteriales</taxon>
        <taxon>Eubacteriaceae</taxon>
        <taxon>Eubacterium</taxon>
    </lineage>
</organism>
<keyword evidence="8" id="KW-1185">Reference proteome</keyword>
<dbReference type="EMBL" id="AQFT01000035">
    <property type="protein sequence ID" value="EMZ34418.1"/>
    <property type="molecule type" value="Genomic_DNA"/>
</dbReference>
<dbReference type="PATRIC" id="fig|1235802.3.peg.1204"/>
<evidence type="ECO:0000313" key="7">
    <source>
        <dbReference type="EMBL" id="EMZ37003.1"/>
    </source>
</evidence>
<evidence type="ECO:0000313" key="2">
    <source>
        <dbReference type="EMBL" id="EMZ20108.1"/>
    </source>
</evidence>
<evidence type="ECO:0000313" key="3">
    <source>
        <dbReference type="EMBL" id="EMZ20535.1"/>
    </source>
</evidence>
<evidence type="ECO:0000313" key="6">
    <source>
        <dbReference type="EMBL" id="EMZ34418.1"/>
    </source>
</evidence>
<dbReference type="EMBL" id="AQFT01000057">
    <property type="protein sequence ID" value="EMZ28844.1"/>
    <property type="molecule type" value="Genomic_DNA"/>
</dbReference>
<comment type="caution">
    <text evidence="7">The sequence shown here is derived from an EMBL/GenBank/DDBJ whole genome shotgun (WGS) entry which is preliminary data.</text>
</comment>
<feature type="domain" description="Transposase IS701-like DDE" evidence="1">
    <location>
        <begin position="15"/>
        <end position="230"/>
    </location>
</feature>
<dbReference type="AlphaFoldDB" id="N2BES2"/>
<dbReference type="HOGENOM" id="CLU_056343_1_0_9"/>
<protein>
    <recommendedName>
        <fullName evidence="1">Transposase IS701-like DDE domain-containing protein</fullName>
    </recommendedName>
</protein>
<dbReference type="EMBL" id="AQFT01000064">
    <property type="protein sequence ID" value="EMZ28389.1"/>
    <property type="molecule type" value="Genomic_DNA"/>
</dbReference>
<evidence type="ECO:0000313" key="8">
    <source>
        <dbReference type="Proteomes" id="UP000012589"/>
    </source>
</evidence>
<dbReference type="EMBL" id="AQFT01000150">
    <property type="protein sequence ID" value="EMZ20108.1"/>
    <property type="molecule type" value="Genomic_DNA"/>
</dbReference>
<dbReference type="STRING" id="1235802.C823_00599"/>
<evidence type="ECO:0000313" key="5">
    <source>
        <dbReference type="EMBL" id="EMZ28844.1"/>
    </source>
</evidence>
<proteinExistence type="predicted"/>
<dbReference type="EMBL" id="AQFT01000142">
    <property type="protein sequence ID" value="EMZ20535.1"/>
    <property type="molecule type" value="Genomic_DNA"/>
</dbReference>
<reference evidence="7 8" key="1">
    <citation type="journal article" date="2014" name="Genome Announc.">
        <title>Draft genome sequences of the altered schaedler flora, a defined bacterial community from gnotobiotic mice.</title>
        <authorList>
            <person name="Wannemuehler M.J."/>
            <person name="Overstreet A.M."/>
            <person name="Ward D.V."/>
            <person name="Phillips G.J."/>
        </authorList>
    </citation>
    <scope>NUCLEOTIDE SEQUENCE [LARGE SCALE GENOMIC DNA]</scope>
    <source>
        <strain evidence="7 8">ASF492</strain>
    </source>
</reference>
<dbReference type="InterPro" id="IPR038721">
    <property type="entry name" value="IS701-like_DDE_dom"/>
</dbReference>
<dbReference type="Pfam" id="PF13546">
    <property type="entry name" value="DDE_5"/>
    <property type="match status" value="1"/>
</dbReference>
<dbReference type="Proteomes" id="UP000012589">
    <property type="component" value="Unassembled WGS sequence"/>
</dbReference>
<dbReference type="eggNOG" id="COG3385">
    <property type="taxonomic scope" value="Bacteria"/>
</dbReference>
<gene>
    <name evidence="7" type="ORF">C823_00599</name>
    <name evidence="6" type="ORF">C823_01121</name>
    <name evidence="5" type="ORF">C823_01871</name>
    <name evidence="4" type="ORF">C823_01922</name>
    <name evidence="3" type="ORF">C823_04949</name>
    <name evidence="2" type="ORF">C823_05194</name>
</gene>
<dbReference type="EMBL" id="AQFT01000017">
    <property type="protein sequence ID" value="EMZ37003.1"/>
    <property type="molecule type" value="Genomic_DNA"/>
</dbReference>
<evidence type="ECO:0000259" key="1">
    <source>
        <dbReference type="Pfam" id="PF13546"/>
    </source>
</evidence>
<name>N2BES2_9FIRM</name>
<evidence type="ECO:0000313" key="4">
    <source>
        <dbReference type="EMBL" id="EMZ28389.1"/>
    </source>
</evidence>
<accession>N2BES2</accession>